<gene>
    <name evidence="2" type="ORF">SAMN04488239_111164</name>
</gene>
<keyword evidence="1" id="KW-0472">Membrane</keyword>
<accession>A0A1G6YJ85</accession>
<dbReference type="Proteomes" id="UP000199628">
    <property type="component" value="Unassembled WGS sequence"/>
</dbReference>
<dbReference type="EMBL" id="FMZV01000011">
    <property type="protein sequence ID" value="SDD90410.1"/>
    <property type="molecule type" value="Genomic_DNA"/>
</dbReference>
<keyword evidence="3" id="KW-1185">Reference proteome</keyword>
<keyword evidence="1" id="KW-1133">Transmembrane helix</keyword>
<proteinExistence type="predicted"/>
<feature type="transmembrane region" description="Helical" evidence="1">
    <location>
        <begin position="28"/>
        <end position="47"/>
    </location>
</feature>
<dbReference type="STRING" id="639004.SAMN04488239_111164"/>
<evidence type="ECO:0000313" key="3">
    <source>
        <dbReference type="Proteomes" id="UP000199628"/>
    </source>
</evidence>
<dbReference type="AlphaFoldDB" id="A0A1G6YJ85"/>
<reference evidence="3" key="1">
    <citation type="submission" date="2016-10" db="EMBL/GenBank/DDBJ databases">
        <authorList>
            <person name="Varghese N."/>
            <person name="Submissions S."/>
        </authorList>
    </citation>
    <scope>NUCLEOTIDE SEQUENCE [LARGE SCALE GENOMIC DNA]</scope>
    <source>
        <strain evidence="3">CGMCC 1.9108</strain>
    </source>
</reference>
<name>A0A1G6YJ85_9RHOB</name>
<dbReference type="RefSeq" id="WP_176828071.1">
    <property type="nucleotide sequence ID" value="NZ_FMZV01000011.1"/>
</dbReference>
<keyword evidence="1" id="KW-0812">Transmembrane</keyword>
<evidence type="ECO:0000256" key="1">
    <source>
        <dbReference type="SAM" id="Phobius"/>
    </source>
</evidence>
<sequence>MNALQIGTLLIVFAGVFGAVNHIVFRLPSAIGILIVALAASFCVLGSRPIDFGHLP</sequence>
<evidence type="ECO:0000313" key="2">
    <source>
        <dbReference type="EMBL" id="SDD90410.1"/>
    </source>
</evidence>
<protein>
    <submittedName>
        <fullName evidence="2">Monovalent cation:H+ antiporter, CPA1 family</fullName>
    </submittedName>
</protein>
<organism evidence="2 3">
    <name type="scientific">Ruegeria marina</name>
    <dbReference type="NCBI Taxonomy" id="639004"/>
    <lineage>
        <taxon>Bacteria</taxon>
        <taxon>Pseudomonadati</taxon>
        <taxon>Pseudomonadota</taxon>
        <taxon>Alphaproteobacteria</taxon>
        <taxon>Rhodobacterales</taxon>
        <taxon>Roseobacteraceae</taxon>
        <taxon>Ruegeria</taxon>
    </lineage>
</organism>